<dbReference type="AlphaFoldDB" id="A0AAD4SH63"/>
<dbReference type="EMBL" id="JAJJMB010011222">
    <property type="protein sequence ID" value="KAI3903476.1"/>
    <property type="molecule type" value="Genomic_DNA"/>
</dbReference>
<name>A0AAD4SH63_9MAGN</name>
<gene>
    <name evidence="1" type="ORF">MKW98_032130</name>
</gene>
<reference evidence="1" key="1">
    <citation type="submission" date="2022-04" db="EMBL/GenBank/DDBJ databases">
        <title>A functionally conserved STORR gene fusion in Papaver species that diverged 16.8 million years ago.</title>
        <authorList>
            <person name="Catania T."/>
        </authorList>
    </citation>
    <scope>NUCLEOTIDE SEQUENCE</scope>
    <source>
        <strain evidence="1">S-188037</strain>
    </source>
</reference>
<organism evidence="1 2">
    <name type="scientific">Papaver atlanticum</name>
    <dbReference type="NCBI Taxonomy" id="357466"/>
    <lineage>
        <taxon>Eukaryota</taxon>
        <taxon>Viridiplantae</taxon>
        <taxon>Streptophyta</taxon>
        <taxon>Embryophyta</taxon>
        <taxon>Tracheophyta</taxon>
        <taxon>Spermatophyta</taxon>
        <taxon>Magnoliopsida</taxon>
        <taxon>Ranunculales</taxon>
        <taxon>Papaveraceae</taxon>
        <taxon>Papaveroideae</taxon>
        <taxon>Papaver</taxon>
    </lineage>
</organism>
<evidence type="ECO:0000313" key="2">
    <source>
        <dbReference type="Proteomes" id="UP001202328"/>
    </source>
</evidence>
<keyword evidence="2" id="KW-1185">Reference proteome</keyword>
<proteinExistence type="predicted"/>
<comment type="caution">
    <text evidence="1">The sequence shown here is derived from an EMBL/GenBank/DDBJ whole genome shotgun (WGS) entry which is preliminary data.</text>
</comment>
<accession>A0AAD4SH63</accession>
<protein>
    <submittedName>
        <fullName evidence="1">Uncharacterized protein</fullName>
    </submittedName>
</protein>
<dbReference type="Proteomes" id="UP001202328">
    <property type="component" value="Unassembled WGS sequence"/>
</dbReference>
<evidence type="ECO:0000313" key="1">
    <source>
        <dbReference type="EMBL" id="KAI3903476.1"/>
    </source>
</evidence>
<sequence length="119" mass="13345">MPSHLQLEPFSVPQPRAYQTMIIGRLLAGIGIGISSELEDQTNADRLGHVEIARKHISCQGQRPDPTELQKIFSPGILFQRLRRTLETLQSLKWIPLQNGVLSAKGQWSDMEAGERRCG</sequence>